<evidence type="ECO:0008006" key="12">
    <source>
        <dbReference type="Google" id="ProtNLM"/>
    </source>
</evidence>
<dbReference type="GO" id="GO:0008270">
    <property type="term" value="F:zinc ion binding"/>
    <property type="evidence" value="ECO:0007669"/>
    <property type="project" value="UniProtKB-KW"/>
</dbReference>
<dbReference type="PROSITE" id="PS50089">
    <property type="entry name" value="ZF_RING_2"/>
    <property type="match status" value="1"/>
</dbReference>
<feature type="compositionally biased region" description="Low complexity" evidence="8">
    <location>
        <begin position="216"/>
        <end position="230"/>
    </location>
</feature>
<evidence type="ECO:0000259" key="10">
    <source>
        <dbReference type="PROSITE" id="PS50105"/>
    </source>
</evidence>
<name>A0A0X3P7U3_SCHSO</name>
<keyword evidence="2" id="KW-0479">Metal-binding</keyword>
<keyword evidence="1" id="KW-0433">Leucine-rich repeat</keyword>
<evidence type="ECO:0000256" key="1">
    <source>
        <dbReference type="ARBA" id="ARBA00022614"/>
    </source>
</evidence>
<evidence type="ECO:0000256" key="4">
    <source>
        <dbReference type="ARBA" id="ARBA00022771"/>
    </source>
</evidence>
<evidence type="ECO:0000256" key="6">
    <source>
        <dbReference type="PROSITE-ProRule" id="PRU00175"/>
    </source>
</evidence>
<feature type="region of interest" description="Disordered" evidence="8">
    <location>
        <begin position="613"/>
        <end position="650"/>
    </location>
</feature>
<dbReference type="PROSITE" id="PS50105">
    <property type="entry name" value="SAM_DOMAIN"/>
    <property type="match status" value="1"/>
</dbReference>
<dbReference type="PANTHER" id="PTHR48051:SF47">
    <property type="entry name" value="LEUCINE RICH REPEAT AND STERILE ALPHA MOTIF CONTAINING 1"/>
    <property type="match status" value="1"/>
</dbReference>
<dbReference type="Gene3D" id="3.80.10.10">
    <property type="entry name" value="Ribonuclease Inhibitor"/>
    <property type="match status" value="1"/>
</dbReference>
<dbReference type="Gene3D" id="3.30.40.10">
    <property type="entry name" value="Zinc/RING finger domain, C3HC4 (zinc finger)"/>
    <property type="match status" value="1"/>
</dbReference>
<dbReference type="InterPro" id="IPR001611">
    <property type="entry name" value="Leu-rich_rpt"/>
</dbReference>
<dbReference type="PROSITE" id="PS51450">
    <property type="entry name" value="LRR"/>
    <property type="match status" value="1"/>
</dbReference>
<reference evidence="11" key="1">
    <citation type="submission" date="2016-01" db="EMBL/GenBank/DDBJ databases">
        <title>Reference transcriptome for the parasite Schistocephalus solidus: insights into the molecular evolution of parasitism.</title>
        <authorList>
            <person name="Hebert F.O."/>
            <person name="Grambauer S."/>
            <person name="Barber I."/>
            <person name="Landry C.R."/>
            <person name="Aubin-Horth N."/>
        </authorList>
    </citation>
    <scope>NUCLEOTIDE SEQUENCE</scope>
</reference>
<sequence length="708" mass="80307">MPLFKRKMPPERQRILENKLHIAQESRDAIFDLSECKLSQLPRGVESQVRVFQKTVLLLHSNCLQRICNSGKPGDLANLIHLDLHANQFSEFPSEILVMHSLQFLNMSQNKLRSLPTELGNIRSLKVLNLEDNLLSSLPESLGDLTNLQELCLDRNPLQTLPAHLGCLRQLKKLTVPLDSLLTPQRDVCEGGISSILSFLRRAGNIPDEIELNPAEPGSQSPSPSTSTYEEPFETTDSAFYAHQLTVKRRHNENLHKELVAAQKAEALAAQRALKSRNSVLNQLVEEGSRNEAEVCLLQKRRDARRRELLSNLRDAESHADELIRRLCEANEAVYKREAEWEAAQTEVLNHSLTTGLSQSSRLAILDSMQETLRASEAVIARQNRSRDSAKQQLHTDKVDSEKALTKVLDSRHLDKLDLTARIANEEADQKEAFRRLQELRDLQSQRIIQEIRLVEQELCRLTQAEQERKRTSSQQAISSLAEQRGKLLQLLQSLQKAKDRRETELQNRLVELEARKLRDQTDYWLVQYQRLMDKKPVALFSVQLIDPDVYKILEAADAIDYAANFEYHRITSDMLMSFTDADLLQIGVYTLGTRKSILRVLEEYISKQKLELPEPSAPPQDLPSAPPPPLSKPADFEDDEQLPQPSAPPLPPILARFESECCVCQERGCSIIFLPCGHVCCCGTCASHLDQCPLCRCTLEQCVQLST</sequence>
<proteinExistence type="predicted"/>
<organism evidence="11">
    <name type="scientific">Schistocephalus solidus</name>
    <name type="common">Tapeworm</name>
    <dbReference type="NCBI Taxonomy" id="70667"/>
    <lineage>
        <taxon>Eukaryota</taxon>
        <taxon>Metazoa</taxon>
        <taxon>Spiralia</taxon>
        <taxon>Lophotrochozoa</taxon>
        <taxon>Platyhelminthes</taxon>
        <taxon>Cestoda</taxon>
        <taxon>Eucestoda</taxon>
        <taxon>Diphyllobothriidea</taxon>
        <taxon>Diphyllobothriidae</taxon>
        <taxon>Schistocephalus</taxon>
    </lineage>
</organism>
<dbReference type="Pfam" id="PF00536">
    <property type="entry name" value="SAM_1"/>
    <property type="match status" value="1"/>
</dbReference>
<dbReference type="PANTHER" id="PTHR48051">
    <property type="match status" value="1"/>
</dbReference>
<evidence type="ECO:0000256" key="7">
    <source>
        <dbReference type="SAM" id="Coils"/>
    </source>
</evidence>
<keyword evidence="4 6" id="KW-0863">Zinc-finger</keyword>
<feature type="domain" description="SAM" evidence="10">
    <location>
        <begin position="549"/>
        <end position="608"/>
    </location>
</feature>
<dbReference type="AlphaFoldDB" id="A0A0X3P7U3"/>
<evidence type="ECO:0000256" key="5">
    <source>
        <dbReference type="ARBA" id="ARBA00022833"/>
    </source>
</evidence>
<protein>
    <recommendedName>
        <fullName evidence="12">E3 ubiquitin-protein ligase LRSAM1</fullName>
    </recommendedName>
</protein>
<accession>A0A0X3P7U3</accession>
<dbReference type="InterPro" id="IPR013083">
    <property type="entry name" value="Znf_RING/FYVE/PHD"/>
</dbReference>
<evidence type="ECO:0000313" key="11">
    <source>
        <dbReference type="EMBL" id="JAP44112.1"/>
    </source>
</evidence>
<gene>
    <name evidence="11" type="ORF">TR104703</name>
</gene>
<dbReference type="SMART" id="SM00369">
    <property type="entry name" value="LRR_TYP"/>
    <property type="match status" value="4"/>
</dbReference>
<evidence type="ECO:0000256" key="3">
    <source>
        <dbReference type="ARBA" id="ARBA00022737"/>
    </source>
</evidence>
<dbReference type="InterPro" id="IPR013761">
    <property type="entry name" value="SAM/pointed_sf"/>
</dbReference>
<evidence type="ECO:0000256" key="8">
    <source>
        <dbReference type="SAM" id="MobiDB-lite"/>
    </source>
</evidence>
<dbReference type="InterPro" id="IPR055414">
    <property type="entry name" value="LRR_R13L4/SHOC2-like"/>
</dbReference>
<dbReference type="InterPro" id="IPR003591">
    <property type="entry name" value="Leu-rich_rpt_typical-subtyp"/>
</dbReference>
<keyword evidence="3" id="KW-0677">Repeat</keyword>
<feature type="compositionally biased region" description="Pro residues" evidence="8">
    <location>
        <begin position="616"/>
        <end position="632"/>
    </location>
</feature>
<evidence type="ECO:0000259" key="9">
    <source>
        <dbReference type="PROSITE" id="PS50089"/>
    </source>
</evidence>
<dbReference type="Pfam" id="PF23598">
    <property type="entry name" value="LRR_14"/>
    <property type="match status" value="1"/>
</dbReference>
<dbReference type="SUPFAM" id="SSF52058">
    <property type="entry name" value="L domain-like"/>
    <property type="match status" value="1"/>
</dbReference>
<dbReference type="SUPFAM" id="SSF47769">
    <property type="entry name" value="SAM/Pointed domain"/>
    <property type="match status" value="1"/>
</dbReference>
<feature type="region of interest" description="Disordered" evidence="8">
    <location>
        <begin position="209"/>
        <end position="232"/>
    </location>
</feature>
<dbReference type="InterPro" id="IPR001660">
    <property type="entry name" value="SAM"/>
</dbReference>
<feature type="coiled-coil region" evidence="7">
    <location>
        <begin position="423"/>
        <end position="521"/>
    </location>
</feature>
<dbReference type="InterPro" id="IPR050216">
    <property type="entry name" value="LRR_domain-containing"/>
</dbReference>
<dbReference type="InterPro" id="IPR032675">
    <property type="entry name" value="LRR_dom_sf"/>
</dbReference>
<evidence type="ECO:0000256" key="2">
    <source>
        <dbReference type="ARBA" id="ARBA00022723"/>
    </source>
</evidence>
<dbReference type="Gene3D" id="1.10.150.50">
    <property type="entry name" value="Transcription Factor, Ets-1"/>
    <property type="match status" value="1"/>
</dbReference>
<keyword evidence="5" id="KW-0862">Zinc</keyword>
<dbReference type="InterPro" id="IPR001841">
    <property type="entry name" value="Znf_RING"/>
</dbReference>
<feature type="domain" description="RING-type" evidence="9">
    <location>
        <begin position="662"/>
        <end position="697"/>
    </location>
</feature>
<dbReference type="CDD" id="cd16515">
    <property type="entry name" value="RING-HC_LRSAM1"/>
    <property type="match status" value="1"/>
</dbReference>
<dbReference type="Pfam" id="PF13920">
    <property type="entry name" value="zf-C3HC4_3"/>
    <property type="match status" value="1"/>
</dbReference>
<dbReference type="FunFam" id="1.10.1170.10:FF:000002">
    <property type="entry name" value="Baculoviral IAP repeat containing 7"/>
    <property type="match status" value="1"/>
</dbReference>
<dbReference type="GO" id="GO:0005737">
    <property type="term" value="C:cytoplasm"/>
    <property type="evidence" value="ECO:0007669"/>
    <property type="project" value="TreeGrafter"/>
</dbReference>
<dbReference type="EMBL" id="GEEE01019113">
    <property type="protein sequence ID" value="JAP44112.1"/>
    <property type="molecule type" value="Transcribed_RNA"/>
</dbReference>
<keyword evidence="7" id="KW-0175">Coiled coil</keyword>